<proteinExistence type="predicted"/>
<dbReference type="AlphaFoldDB" id="A0A9X2DB70"/>
<accession>A0A9X2DB70</accession>
<sequence>MPDQVWMPNPPAGVSVCGGFDGSLNDDWTCIKLETREGLLFTPRYGPSRRPTIWNPAEWPDHRIPRAEVHEAWREIARTWRLLRVYADPGFHDETDWSTEIEDWDVEHGPDVFVPWPTNQIGRMYPALRRFEADLETGALTQDGCPITTTHIGNASKLAKGDRYFLGKPSQTQKIDAGVTSVICHEAAADMRAAGWPDAELPPLIFGM</sequence>
<keyword evidence="2" id="KW-1185">Reference proteome</keyword>
<organism evidence="1 2">
    <name type="scientific">Nocardioides bruguierae</name>
    <dbReference type="NCBI Taxonomy" id="2945102"/>
    <lineage>
        <taxon>Bacteria</taxon>
        <taxon>Bacillati</taxon>
        <taxon>Actinomycetota</taxon>
        <taxon>Actinomycetes</taxon>
        <taxon>Propionibacteriales</taxon>
        <taxon>Nocardioidaceae</taxon>
        <taxon>Nocardioides</taxon>
    </lineage>
</organism>
<gene>
    <name evidence="1" type="ORF">M8330_20665</name>
</gene>
<reference evidence="1" key="1">
    <citation type="submission" date="2022-05" db="EMBL/GenBank/DDBJ databases">
        <authorList>
            <person name="Tuo L."/>
        </authorList>
    </citation>
    <scope>NUCLEOTIDE SEQUENCE</scope>
    <source>
        <strain evidence="1">BSK12Z-4</strain>
    </source>
</reference>
<dbReference type="EMBL" id="JAMOIL010000045">
    <property type="protein sequence ID" value="MCM0622707.1"/>
    <property type="molecule type" value="Genomic_DNA"/>
</dbReference>
<protein>
    <submittedName>
        <fullName evidence="1">Terminase</fullName>
    </submittedName>
</protein>
<name>A0A9X2DB70_9ACTN</name>
<dbReference type="Proteomes" id="UP001139485">
    <property type="component" value="Unassembled WGS sequence"/>
</dbReference>
<evidence type="ECO:0000313" key="1">
    <source>
        <dbReference type="EMBL" id="MCM0622707.1"/>
    </source>
</evidence>
<comment type="caution">
    <text evidence="1">The sequence shown here is derived from an EMBL/GenBank/DDBJ whole genome shotgun (WGS) entry which is preliminary data.</text>
</comment>
<evidence type="ECO:0000313" key="2">
    <source>
        <dbReference type="Proteomes" id="UP001139485"/>
    </source>
</evidence>
<dbReference type="RefSeq" id="WP_250828876.1">
    <property type="nucleotide sequence ID" value="NZ_JAMOIL010000045.1"/>
</dbReference>